<dbReference type="PROSITE" id="PS51257">
    <property type="entry name" value="PROKAR_LIPOPROTEIN"/>
    <property type="match status" value="1"/>
</dbReference>
<feature type="signal peptide" evidence="3">
    <location>
        <begin position="1"/>
        <end position="19"/>
    </location>
</feature>
<dbReference type="InterPro" id="IPR006059">
    <property type="entry name" value="SBP"/>
</dbReference>
<comment type="similarity">
    <text evidence="1">Belongs to the bacterial solute-binding protein 1 family.</text>
</comment>
<dbReference type="PANTHER" id="PTHR43649">
    <property type="entry name" value="ARABINOSE-BINDING PROTEIN-RELATED"/>
    <property type="match status" value="1"/>
</dbReference>
<dbReference type="EMBL" id="BAABYW010000002">
    <property type="protein sequence ID" value="GAA6411244.1"/>
    <property type="molecule type" value="Genomic_DNA"/>
</dbReference>
<evidence type="ECO:0000313" key="5">
    <source>
        <dbReference type="Proteomes" id="UP001600943"/>
    </source>
</evidence>
<evidence type="ECO:0000256" key="2">
    <source>
        <dbReference type="ARBA" id="ARBA00022448"/>
    </source>
</evidence>
<sequence length="423" mass="46937">MKKSVSFLMCACMTASLLAGCGSTKNSDTQGQEGTTVLKMWSQATKSNPLHNAYSKAIKEFEDENPGVKIELETFDGESYKTKLKSSVAANELPDIFMSWGAGWSQSFVDSGKILDMTPYYEEYKAELPEKYMTFTTYDEKVYGIPFMASISLMFYNKKMFEEQGVEVPETYEELVSVCRQFIDKGITPLAVSAKEAWVIAMIHDAIALKTAGPEKVKNVLTKNGQSYNDEDFLLAAERFCELIEMGAFSEGATGISMDEAQAAVTNEQIPILINGSWVAGSLEATDIADHFEIAPFPTCGDNAEITDYMGGAVDMFMVSKDTPDPDLAAKATFEIAKKISKYGYLDGAAVPIWEKDYDDSEVDRLMRRTAELMEESTTLTIWFNTLLEADDAGEYEALLQELYAGNITPDEFVKSMSDKLKK</sequence>
<keyword evidence="2" id="KW-0813">Transport</keyword>
<dbReference type="SUPFAM" id="SSF53850">
    <property type="entry name" value="Periplasmic binding protein-like II"/>
    <property type="match status" value="1"/>
</dbReference>
<gene>
    <name evidence="4" type="ORF">K040078D81_53610</name>
</gene>
<dbReference type="Gene3D" id="3.40.190.10">
    <property type="entry name" value="Periplasmic binding protein-like II"/>
    <property type="match status" value="2"/>
</dbReference>
<proteinExistence type="inferred from homology"/>
<dbReference type="Proteomes" id="UP001600943">
    <property type="component" value="Unassembled WGS sequence"/>
</dbReference>
<dbReference type="PANTHER" id="PTHR43649:SF29">
    <property type="entry name" value="OSMOPROTECTIVE COMPOUNDS-BINDING PROTEIN GGTB"/>
    <property type="match status" value="1"/>
</dbReference>
<keyword evidence="3" id="KW-0732">Signal</keyword>
<comment type="caution">
    <text evidence="4">The sequence shown here is derived from an EMBL/GenBank/DDBJ whole genome shotgun (WGS) entry which is preliminary data.</text>
</comment>
<dbReference type="Pfam" id="PF01547">
    <property type="entry name" value="SBP_bac_1"/>
    <property type="match status" value="1"/>
</dbReference>
<accession>A0ABQ0BIG2</accession>
<dbReference type="InterPro" id="IPR050490">
    <property type="entry name" value="Bact_solute-bd_prot1"/>
</dbReference>
<evidence type="ECO:0000256" key="1">
    <source>
        <dbReference type="ARBA" id="ARBA00008520"/>
    </source>
</evidence>
<feature type="chain" id="PRO_5045549765" evidence="3">
    <location>
        <begin position="20"/>
        <end position="423"/>
    </location>
</feature>
<dbReference type="RefSeq" id="WP_390409913.1">
    <property type="nucleotide sequence ID" value="NZ_BAABYW010000002.1"/>
</dbReference>
<organism evidence="4 5">
    <name type="scientific">Blautia hominis</name>
    <dbReference type="NCBI Taxonomy" id="2025493"/>
    <lineage>
        <taxon>Bacteria</taxon>
        <taxon>Bacillati</taxon>
        <taxon>Bacillota</taxon>
        <taxon>Clostridia</taxon>
        <taxon>Lachnospirales</taxon>
        <taxon>Lachnospiraceae</taxon>
        <taxon>Blautia</taxon>
    </lineage>
</organism>
<keyword evidence="5" id="KW-1185">Reference proteome</keyword>
<evidence type="ECO:0000256" key="3">
    <source>
        <dbReference type="SAM" id="SignalP"/>
    </source>
</evidence>
<protein>
    <submittedName>
        <fullName evidence="4">Extracellular solute-binding protein</fullName>
    </submittedName>
</protein>
<name>A0ABQ0BIG2_9FIRM</name>
<evidence type="ECO:0000313" key="4">
    <source>
        <dbReference type="EMBL" id="GAA6411244.1"/>
    </source>
</evidence>
<reference evidence="4 5" key="1">
    <citation type="submission" date="2024-04" db="EMBL/GenBank/DDBJ databases">
        <title>Defined microbial consortia suppress multidrug-resistant proinflammatory Enterobacteriaceae via ecological control.</title>
        <authorList>
            <person name="Furuichi M."/>
            <person name="Kawaguchi T."/>
            <person name="Pust M."/>
            <person name="Yasuma K."/>
            <person name="Plichta D."/>
            <person name="Hasegawa N."/>
            <person name="Ohya T."/>
            <person name="Bhattarai S."/>
            <person name="Sasajima S."/>
            <person name="Aoto Y."/>
            <person name="Tuganbaev T."/>
            <person name="Yaginuma M."/>
            <person name="Ueda M."/>
            <person name="Okahashi N."/>
            <person name="Amafuji K."/>
            <person name="Kiridooshi Y."/>
            <person name="Sugita K."/>
            <person name="Strazar M."/>
            <person name="Skelly A."/>
            <person name="Suda W."/>
            <person name="Hattori M."/>
            <person name="Nakamoto N."/>
            <person name="Caballero S."/>
            <person name="Norman J."/>
            <person name="Olle B."/>
            <person name="Tanoue T."/>
            <person name="Arita M."/>
            <person name="Bucci V."/>
            <person name="Atarashi K."/>
            <person name="Xavier R."/>
            <person name="Honda K."/>
        </authorList>
    </citation>
    <scope>NUCLEOTIDE SEQUENCE [LARGE SCALE GENOMIC DNA]</scope>
    <source>
        <strain evidence="5">k04-0078-D8-1</strain>
    </source>
</reference>